<accession>A0A8G0PB78</accession>
<evidence type="ECO:0000313" key="3">
    <source>
        <dbReference type="Proteomes" id="UP000826661"/>
    </source>
</evidence>
<proteinExistence type="predicted"/>
<dbReference type="Proteomes" id="UP000826661">
    <property type="component" value="Chromosome I"/>
</dbReference>
<evidence type="ECO:0000313" key="2">
    <source>
        <dbReference type="EMBL" id="QYS92804.1"/>
    </source>
</evidence>
<feature type="region of interest" description="Disordered" evidence="1">
    <location>
        <begin position="20"/>
        <end position="50"/>
    </location>
</feature>
<evidence type="ECO:0000256" key="1">
    <source>
        <dbReference type="SAM" id="MobiDB-lite"/>
    </source>
</evidence>
<keyword evidence="3" id="KW-1185">Reference proteome</keyword>
<gene>
    <name evidence="2" type="ORF">H0G86_000200</name>
</gene>
<reference evidence="2 3" key="1">
    <citation type="journal article" date="2021" name="BMC Genomics">
        <title>Telomere-to-telomere genome assembly of asparaginase-producing Trichoderma simmonsii.</title>
        <authorList>
            <person name="Chung D."/>
            <person name="Kwon Y.M."/>
            <person name="Yang Y."/>
        </authorList>
    </citation>
    <scope>NUCLEOTIDE SEQUENCE [LARGE SCALE GENOMIC DNA]</scope>
    <source>
        <strain evidence="2 3">GH-Sj1</strain>
    </source>
</reference>
<name>A0A8G0PB78_9HYPO</name>
<dbReference type="AlphaFoldDB" id="A0A8G0PB78"/>
<organism evidence="2 3">
    <name type="scientific">Trichoderma simmonsii</name>
    <dbReference type="NCBI Taxonomy" id="1491479"/>
    <lineage>
        <taxon>Eukaryota</taxon>
        <taxon>Fungi</taxon>
        <taxon>Dikarya</taxon>
        <taxon>Ascomycota</taxon>
        <taxon>Pezizomycotina</taxon>
        <taxon>Sordariomycetes</taxon>
        <taxon>Hypocreomycetidae</taxon>
        <taxon>Hypocreales</taxon>
        <taxon>Hypocreaceae</taxon>
        <taxon>Trichoderma</taxon>
    </lineage>
</organism>
<feature type="compositionally biased region" description="Basic and acidic residues" evidence="1">
    <location>
        <begin position="38"/>
        <end position="50"/>
    </location>
</feature>
<sequence>MSDSTLRPLTVFHYDSDESFSLELDTDPEPPQGNVFNQREDSSRPVEEKLDASFPSGFFKSCEEDDDEYMDGSHVEGGDNEVADSPKIIIFVVEGLGKQIDWELYGRFEVPGSKMIHIPLVAAQAINKSDPYNGMMNQAKSLLNIVMSHLASDASDASHPSHASPIAVGFWASDLATSIVKKVTLKSVNYLSEAESRLTHRV</sequence>
<dbReference type="EMBL" id="CP075864">
    <property type="protein sequence ID" value="QYS92804.1"/>
    <property type="molecule type" value="Genomic_DNA"/>
</dbReference>
<protein>
    <submittedName>
        <fullName evidence="2">Uncharacterized protein</fullName>
    </submittedName>
</protein>